<proteinExistence type="predicted"/>
<protein>
    <submittedName>
        <fullName evidence="1">Uncharacterized protein</fullName>
    </submittedName>
</protein>
<dbReference type="RefSeq" id="WP_013925218.1">
    <property type="nucleotide sequence ID" value="NZ_JSAM01000075.1"/>
</dbReference>
<accession>A0A0C1E8F8</accession>
<name>A0A0C1E8F8_9BACT</name>
<organism evidence="1 2">
    <name type="scientific">Parachlamydia acanthamoebae</name>
    <dbReference type="NCBI Taxonomy" id="83552"/>
    <lineage>
        <taxon>Bacteria</taxon>
        <taxon>Pseudomonadati</taxon>
        <taxon>Chlamydiota</taxon>
        <taxon>Chlamydiia</taxon>
        <taxon>Parachlamydiales</taxon>
        <taxon>Parachlamydiaceae</taxon>
        <taxon>Parachlamydia</taxon>
    </lineage>
</organism>
<reference evidence="1 2" key="1">
    <citation type="journal article" date="2014" name="Mol. Biol. Evol.">
        <title>Massive expansion of Ubiquitination-related gene families within the Chlamydiae.</title>
        <authorList>
            <person name="Domman D."/>
            <person name="Collingro A."/>
            <person name="Lagkouvardos I."/>
            <person name="Gehre L."/>
            <person name="Weinmaier T."/>
            <person name="Rattei T."/>
            <person name="Subtil A."/>
            <person name="Horn M."/>
        </authorList>
    </citation>
    <scope>NUCLEOTIDE SEQUENCE [LARGE SCALE GENOMIC DNA]</scope>
    <source>
        <strain evidence="1 2">OEW1</strain>
    </source>
</reference>
<comment type="caution">
    <text evidence="1">The sequence shown here is derived from an EMBL/GenBank/DDBJ whole genome shotgun (WGS) entry which is preliminary data.</text>
</comment>
<evidence type="ECO:0000313" key="1">
    <source>
        <dbReference type="EMBL" id="KIA77482.1"/>
    </source>
</evidence>
<evidence type="ECO:0000313" key="2">
    <source>
        <dbReference type="Proteomes" id="UP000031307"/>
    </source>
</evidence>
<gene>
    <name evidence="1" type="ORF">DB43_GF00240</name>
</gene>
<sequence>MFRTIELNFQANFLIEFPGEIPILQEIGSKNAFQEFVIPSLNVNHEIDQFI</sequence>
<dbReference type="Proteomes" id="UP000031307">
    <property type="component" value="Unassembled WGS sequence"/>
</dbReference>
<dbReference type="PATRIC" id="fig|83552.4.peg.1346"/>
<dbReference type="AlphaFoldDB" id="A0A0C1E8F8"/>
<dbReference type="EMBL" id="JSAM01000075">
    <property type="protein sequence ID" value="KIA77482.1"/>
    <property type="molecule type" value="Genomic_DNA"/>
</dbReference>